<feature type="region of interest" description="Disordered" evidence="1">
    <location>
        <begin position="320"/>
        <end position="419"/>
    </location>
</feature>
<feature type="region of interest" description="Disordered" evidence="1">
    <location>
        <begin position="18"/>
        <end position="63"/>
    </location>
</feature>
<dbReference type="InterPro" id="IPR056043">
    <property type="entry name" value="DUF7626"/>
</dbReference>
<dbReference type="AlphaFoldDB" id="A0A364NG00"/>
<gene>
    <name evidence="3" type="ORF">DDE83_000381</name>
</gene>
<sequence length="557" mass="62692">MADQTLILNGKYLKNYGPAGLQDHPIDSESFASGEDDDLDEDAVEGAAEAADDPDDDDFTLGGYDGLGIPEEEQGDIMDEYEPEYDDVIAGQKRKRARLILDSKKNPSSTRPGIRFQPDDTAFILDEDNGFLNKRTTRVPGTFGRRNRRKGESLPAYHKRVSHELDSDDELMMQMREKGFNDRQIAEKLAKDGRVRYDQKSISTRIMRIRLAQAENVEFLLREGYKEWKFEDDERLIRAYALADIEVNYEIERIRAWRFRKVSEYMRRLHKDALFSATACRERYNALVDGTARIPTELDDDPNTRRAQLEAYRISREKIRNKEQAEKEAREAAEAKAKNEAKSRNAEKAEEIANKRAVRETEKAQRAMTRAAEAQVRAQRAQENQNAKAHRNAQLKRQKQAQEDKKRAAAAKKSRKKNTAAFALTSAKNVSQSTPDLRSYLSISDLRKMVQDRGLALSTFSATGSAAAATAAKKNKEILVQALKDADDEFSQADLRKMCKSKGLYVAGTKLQMKYQLALQAAQACTSFESGAAGADQEGGEAKTDSGDEMEVDAGLE</sequence>
<feature type="compositionally biased region" description="Basic and acidic residues" evidence="1">
    <location>
        <begin position="320"/>
        <end position="365"/>
    </location>
</feature>
<dbReference type="Pfam" id="PF24625">
    <property type="entry name" value="DUF7626"/>
    <property type="match status" value="1"/>
</dbReference>
<feature type="compositionally biased region" description="Low complexity" evidence="1">
    <location>
        <begin position="370"/>
        <end position="387"/>
    </location>
</feature>
<keyword evidence="4" id="KW-1185">Reference proteome</keyword>
<proteinExistence type="predicted"/>
<protein>
    <recommendedName>
        <fullName evidence="2">DUF7626 domain-containing protein</fullName>
    </recommendedName>
</protein>
<evidence type="ECO:0000313" key="4">
    <source>
        <dbReference type="Proteomes" id="UP000249619"/>
    </source>
</evidence>
<accession>A0A364NG00</accession>
<evidence type="ECO:0000256" key="1">
    <source>
        <dbReference type="SAM" id="MobiDB-lite"/>
    </source>
</evidence>
<feature type="domain" description="DUF7626" evidence="2">
    <location>
        <begin position="164"/>
        <end position="217"/>
    </location>
</feature>
<comment type="caution">
    <text evidence="3">The sequence shown here is derived from an EMBL/GenBank/DDBJ whole genome shotgun (WGS) entry which is preliminary data.</text>
</comment>
<feature type="compositionally biased region" description="Basic residues" evidence="1">
    <location>
        <begin position="388"/>
        <end position="399"/>
    </location>
</feature>
<reference evidence="4" key="1">
    <citation type="submission" date="2018-05" db="EMBL/GenBank/DDBJ databases">
        <title>Draft genome sequence of Stemphylium lycopersici strain CIDEFI 213.</title>
        <authorList>
            <person name="Medina R."/>
            <person name="Franco M.E.E."/>
            <person name="Lucentini C.G."/>
            <person name="Saparrat M.C.N."/>
            <person name="Balatti P.A."/>
        </authorList>
    </citation>
    <scope>NUCLEOTIDE SEQUENCE [LARGE SCALE GENOMIC DNA]</scope>
    <source>
        <strain evidence="4">CIDEFI 213</strain>
    </source>
</reference>
<organism evidence="3 4">
    <name type="scientific">Stemphylium lycopersici</name>
    <name type="common">Tomato gray leaf spot disease fungus</name>
    <name type="synonym">Thyrospora lycopersici</name>
    <dbReference type="NCBI Taxonomy" id="183478"/>
    <lineage>
        <taxon>Eukaryota</taxon>
        <taxon>Fungi</taxon>
        <taxon>Dikarya</taxon>
        <taxon>Ascomycota</taxon>
        <taxon>Pezizomycotina</taxon>
        <taxon>Dothideomycetes</taxon>
        <taxon>Pleosporomycetidae</taxon>
        <taxon>Pleosporales</taxon>
        <taxon>Pleosporineae</taxon>
        <taxon>Pleosporaceae</taxon>
        <taxon>Stemphylium</taxon>
    </lineage>
</organism>
<dbReference type="EMBL" id="QGDH01000004">
    <property type="protein sequence ID" value="RAR16255.1"/>
    <property type="molecule type" value="Genomic_DNA"/>
</dbReference>
<evidence type="ECO:0000259" key="2">
    <source>
        <dbReference type="Pfam" id="PF24625"/>
    </source>
</evidence>
<name>A0A364NG00_STELY</name>
<evidence type="ECO:0000313" key="3">
    <source>
        <dbReference type="EMBL" id="RAR16255.1"/>
    </source>
</evidence>
<feature type="compositionally biased region" description="Acidic residues" evidence="1">
    <location>
        <begin position="547"/>
        <end position="557"/>
    </location>
</feature>
<feature type="compositionally biased region" description="Acidic residues" evidence="1">
    <location>
        <begin position="34"/>
        <end position="59"/>
    </location>
</feature>
<dbReference type="Proteomes" id="UP000249619">
    <property type="component" value="Unassembled WGS sequence"/>
</dbReference>
<feature type="compositionally biased region" description="Basic residues" evidence="1">
    <location>
        <begin position="408"/>
        <end position="418"/>
    </location>
</feature>
<feature type="region of interest" description="Disordered" evidence="1">
    <location>
        <begin position="530"/>
        <end position="557"/>
    </location>
</feature>